<evidence type="ECO:0000256" key="4">
    <source>
        <dbReference type="SAM" id="MobiDB-lite"/>
    </source>
</evidence>
<evidence type="ECO:0000256" key="3">
    <source>
        <dbReference type="ARBA" id="ARBA00023163"/>
    </source>
</evidence>
<protein>
    <submittedName>
        <fullName evidence="6">Xylose operon regulatory protein</fullName>
    </submittedName>
</protein>
<dbReference type="PANTHER" id="PTHR46796:SF7">
    <property type="entry name" value="ARAC FAMILY TRANSCRIPTIONAL REGULATOR"/>
    <property type="match status" value="1"/>
</dbReference>
<name>A0A5B9MLF8_9BACT</name>
<feature type="compositionally biased region" description="Polar residues" evidence="4">
    <location>
        <begin position="7"/>
        <end position="20"/>
    </location>
</feature>
<dbReference type="RefSeq" id="WP_147869713.1">
    <property type="nucleotide sequence ID" value="NZ_CP036264.1"/>
</dbReference>
<dbReference type="PROSITE" id="PS01124">
    <property type="entry name" value="HTH_ARAC_FAMILY_2"/>
    <property type="match status" value="1"/>
</dbReference>
<dbReference type="InterPro" id="IPR050204">
    <property type="entry name" value="AraC_XylS_family_regulators"/>
</dbReference>
<evidence type="ECO:0000313" key="6">
    <source>
        <dbReference type="EMBL" id="QEG00475.1"/>
    </source>
</evidence>
<keyword evidence="3" id="KW-0804">Transcription</keyword>
<dbReference type="GO" id="GO:0003700">
    <property type="term" value="F:DNA-binding transcription factor activity"/>
    <property type="evidence" value="ECO:0007669"/>
    <property type="project" value="InterPro"/>
</dbReference>
<dbReference type="Proteomes" id="UP000321353">
    <property type="component" value="Chromosome"/>
</dbReference>
<dbReference type="InterPro" id="IPR003313">
    <property type="entry name" value="AraC-bd"/>
</dbReference>
<dbReference type="Gene3D" id="2.60.120.10">
    <property type="entry name" value="Jelly Rolls"/>
    <property type="match status" value="1"/>
</dbReference>
<dbReference type="EMBL" id="CP036264">
    <property type="protein sequence ID" value="QEG00475.1"/>
    <property type="molecule type" value="Genomic_DNA"/>
</dbReference>
<dbReference type="InterPro" id="IPR037923">
    <property type="entry name" value="HTH-like"/>
</dbReference>
<organism evidence="6 7">
    <name type="scientific">Stieleria maiorica</name>
    <dbReference type="NCBI Taxonomy" id="2795974"/>
    <lineage>
        <taxon>Bacteria</taxon>
        <taxon>Pseudomonadati</taxon>
        <taxon>Planctomycetota</taxon>
        <taxon>Planctomycetia</taxon>
        <taxon>Pirellulales</taxon>
        <taxon>Pirellulaceae</taxon>
        <taxon>Stieleria</taxon>
    </lineage>
</organism>
<dbReference type="PANTHER" id="PTHR46796">
    <property type="entry name" value="HTH-TYPE TRANSCRIPTIONAL ACTIVATOR RHAS-RELATED"/>
    <property type="match status" value="1"/>
</dbReference>
<proteinExistence type="predicted"/>
<evidence type="ECO:0000256" key="2">
    <source>
        <dbReference type="ARBA" id="ARBA00023125"/>
    </source>
</evidence>
<gene>
    <name evidence="6" type="primary">xylR_7</name>
    <name evidence="6" type="ORF">Mal15_45450</name>
</gene>
<dbReference type="SUPFAM" id="SSF46689">
    <property type="entry name" value="Homeodomain-like"/>
    <property type="match status" value="2"/>
</dbReference>
<dbReference type="KEGG" id="smam:Mal15_45450"/>
<dbReference type="SMART" id="SM00342">
    <property type="entry name" value="HTH_ARAC"/>
    <property type="match status" value="1"/>
</dbReference>
<dbReference type="GO" id="GO:0043565">
    <property type="term" value="F:sequence-specific DNA binding"/>
    <property type="evidence" value="ECO:0007669"/>
    <property type="project" value="InterPro"/>
</dbReference>
<dbReference type="AlphaFoldDB" id="A0A5B9MLF8"/>
<dbReference type="SUPFAM" id="SSF51215">
    <property type="entry name" value="Regulatory protein AraC"/>
    <property type="match status" value="1"/>
</dbReference>
<dbReference type="Gene3D" id="1.10.10.60">
    <property type="entry name" value="Homeodomain-like"/>
    <property type="match status" value="1"/>
</dbReference>
<dbReference type="Pfam" id="PF02311">
    <property type="entry name" value="AraC_binding"/>
    <property type="match status" value="1"/>
</dbReference>
<keyword evidence="7" id="KW-1185">Reference proteome</keyword>
<dbReference type="InterPro" id="IPR014710">
    <property type="entry name" value="RmlC-like_jellyroll"/>
</dbReference>
<keyword evidence="1" id="KW-0805">Transcription regulation</keyword>
<feature type="domain" description="HTH araC/xylS-type" evidence="5">
    <location>
        <begin position="215"/>
        <end position="313"/>
    </location>
</feature>
<reference evidence="6 7" key="1">
    <citation type="submission" date="2019-02" db="EMBL/GenBank/DDBJ databases">
        <title>Planctomycetal bacteria perform biofilm scaping via a novel small molecule.</title>
        <authorList>
            <person name="Jeske O."/>
            <person name="Boedeker C."/>
            <person name="Wiegand S."/>
            <person name="Breitling P."/>
            <person name="Kallscheuer N."/>
            <person name="Jogler M."/>
            <person name="Rohde M."/>
            <person name="Petersen J."/>
            <person name="Medema M.H."/>
            <person name="Surup F."/>
            <person name="Jogler C."/>
        </authorList>
    </citation>
    <scope>NUCLEOTIDE SEQUENCE [LARGE SCALE GENOMIC DNA]</scope>
    <source>
        <strain evidence="6 7">Mal15</strain>
    </source>
</reference>
<sequence length="319" mass="36385">MADDTIPKTSQTHSTTDQAQTRNAFSYLPVSDAAIGLGFYLTGAGMDEVAPNAPYPQQHHPELYDFKWDQGRVLPEFQFVYVHQGRGEFESDEHGHIEVNAGTMILLFPGVWHRYRPMKETGWTEYWISIGGEMLFSLQNRGFLDPARPILRLSHSEKVVDQYKKIIDFVTRHPDQQPASLCAKALTITAEVLDETEHFGMTPETLADEVDPVTRKALLTIWNHSHRKLSVAMIAKQIGVTTRTLERHFRTTTGQSVLEHITGCRLDRARRMLRETTLPIKYIAYAAGFSSLSHMCRVFQRIESRTPSDYRAENHGRAE</sequence>
<dbReference type="InterPro" id="IPR009057">
    <property type="entry name" value="Homeodomain-like_sf"/>
</dbReference>
<evidence type="ECO:0000256" key="1">
    <source>
        <dbReference type="ARBA" id="ARBA00023015"/>
    </source>
</evidence>
<dbReference type="Pfam" id="PF12833">
    <property type="entry name" value="HTH_18"/>
    <property type="match status" value="1"/>
</dbReference>
<keyword evidence="2" id="KW-0238">DNA-binding</keyword>
<accession>A0A5B9MLF8</accession>
<dbReference type="InterPro" id="IPR018060">
    <property type="entry name" value="HTH_AraC"/>
</dbReference>
<evidence type="ECO:0000259" key="5">
    <source>
        <dbReference type="PROSITE" id="PS01124"/>
    </source>
</evidence>
<evidence type="ECO:0000313" key="7">
    <source>
        <dbReference type="Proteomes" id="UP000321353"/>
    </source>
</evidence>
<feature type="region of interest" description="Disordered" evidence="4">
    <location>
        <begin position="1"/>
        <end position="20"/>
    </location>
</feature>